<feature type="region of interest" description="Disordered" evidence="1">
    <location>
        <begin position="148"/>
        <end position="167"/>
    </location>
</feature>
<dbReference type="AlphaFoldDB" id="A0A7J0C2Q0"/>
<dbReference type="EMBL" id="BLWC01000001">
    <property type="protein sequence ID" value="GFM96678.1"/>
    <property type="molecule type" value="Genomic_DNA"/>
</dbReference>
<dbReference type="Proteomes" id="UP000530403">
    <property type="component" value="Unassembled WGS sequence"/>
</dbReference>
<sequence length="183" mass="19913">MTGTHNAPGGEPGAVRDQLGGGSTPTVPNSGRRLRAIPENATAGDVTALRAEMQVAALGVDSWPTYGSPTWLRLAPKDPRAYAAILEAAERHRRADAETQRLDRLMDEDPVTWWREITADANAYAARQGHAIAARRTAEEIRTARDRATHREPHQLRATPGWPPIAIPGHPGRYLTHGQEISA</sequence>
<evidence type="ECO:0008006" key="6">
    <source>
        <dbReference type="Google" id="ProtNLM"/>
    </source>
</evidence>
<gene>
    <name evidence="3" type="ORF">HEB29_001409</name>
    <name evidence="2" type="ORF">Sfulv_14890</name>
</gene>
<evidence type="ECO:0000256" key="1">
    <source>
        <dbReference type="SAM" id="MobiDB-lite"/>
    </source>
</evidence>
<reference evidence="3 5" key="2">
    <citation type="submission" date="2020-07" db="EMBL/GenBank/DDBJ databases">
        <title>Sequencing the genomes of 1000 actinobacteria strains.</title>
        <authorList>
            <person name="Klenk H.-P."/>
        </authorList>
    </citation>
    <scope>NUCLEOTIDE SEQUENCE [LARGE SCALE GENOMIC DNA]</scope>
    <source>
        <strain evidence="3 5">DSM 41455</strain>
    </source>
</reference>
<accession>A0A7J0C2Q0</accession>
<dbReference type="RefSeq" id="WP_173312856.1">
    <property type="nucleotide sequence ID" value="NZ_BAAAUE010000007.1"/>
</dbReference>
<reference evidence="2 4" key="1">
    <citation type="submission" date="2020-05" db="EMBL/GenBank/DDBJ databases">
        <title>Whole genome shotgun sequence of Streptomyces fulvorobeus NBRC 15897.</title>
        <authorList>
            <person name="Komaki H."/>
            <person name="Tamura T."/>
        </authorList>
    </citation>
    <scope>NUCLEOTIDE SEQUENCE [LARGE SCALE GENOMIC DNA]</scope>
    <source>
        <strain evidence="2 4">NBRC 15897</strain>
    </source>
</reference>
<name>A0A7J0C2Q0_9ACTN</name>
<dbReference type="EMBL" id="JACCCF010000001">
    <property type="protein sequence ID" value="NYE40398.1"/>
    <property type="molecule type" value="Genomic_DNA"/>
</dbReference>
<evidence type="ECO:0000313" key="4">
    <source>
        <dbReference type="Proteomes" id="UP000498980"/>
    </source>
</evidence>
<dbReference type="Proteomes" id="UP000498980">
    <property type="component" value="Unassembled WGS sequence"/>
</dbReference>
<protein>
    <recommendedName>
        <fullName evidence="6">DUF2742 domain-containing protein</fullName>
    </recommendedName>
</protein>
<organism evidence="2 4">
    <name type="scientific">Streptomyces fulvorobeus</name>
    <dbReference type="NCBI Taxonomy" id="284028"/>
    <lineage>
        <taxon>Bacteria</taxon>
        <taxon>Bacillati</taxon>
        <taxon>Actinomycetota</taxon>
        <taxon>Actinomycetes</taxon>
        <taxon>Kitasatosporales</taxon>
        <taxon>Streptomycetaceae</taxon>
        <taxon>Streptomyces</taxon>
    </lineage>
</organism>
<proteinExistence type="predicted"/>
<evidence type="ECO:0000313" key="5">
    <source>
        <dbReference type="Proteomes" id="UP000530403"/>
    </source>
</evidence>
<keyword evidence="4" id="KW-1185">Reference proteome</keyword>
<feature type="region of interest" description="Disordered" evidence="1">
    <location>
        <begin position="1"/>
        <end position="39"/>
    </location>
</feature>
<comment type="caution">
    <text evidence="2">The sequence shown here is derived from an EMBL/GenBank/DDBJ whole genome shotgun (WGS) entry which is preliminary data.</text>
</comment>
<evidence type="ECO:0000313" key="3">
    <source>
        <dbReference type="EMBL" id="NYE40398.1"/>
    </source>
</evidence>
<evidence type="ECO:0000313" key="2">
    <source>
        <dbReference type="EMBL" id="GFM96678.1"/>
    </source>
</evidence>